<keyword evidence="3" id="KW-1185">Reference proteome</keyword>
<accession>A0A509EK60</accession>
<dbReference type="InterPro" id="IPR016568">
    <property type="entry name" value="Sulphur_oxidation_SoxY"/>
</dbReference>
<evidence type="ECO:0000313" key="3">
    <source>
        <dbReference type="Proteomes" id="UP000410984"/>
    </source>
</evidence>
<dbReference type="InterPro" id="IPR006311">
    <property type="entry name" value="TAT_signal"/>
</dbReference>
<dbReference type="EMBL" id="CABFPH010000133">
    <property type="protein sequence ID" value="VUD74548.1"/>
    <property type="molecule type" value="Genomic_DNA"/>
</dbReference>
<proteinExistence type="predicted"/>
<dbReference type="OrthoDB" id="9804570at2"/>
<evidence type="ECO:0000259" key="1">
    <source>
        <dbReference type="Pfam" id="PF13501"/>
    </source>
</evidence>
<dbReference type="RefSeq" id="WP_142585849.1">
    <property type="nucleotide sequence ID" value="NZ_CABFPH010000133.1"/>
</dbReference>
<sequence>MSPDRRAVLAGGLGLVLLRPVAAASLRPDREPTAEAIRRFTGGAPVNPGRVGLDMPPLVENGNTVPLSITVESPMSAADHVRRIGVFNEKNPQPHVVTLHLGPRAGRAAVATRIRLADSQRITAIAEMSDGRYWSASADAIVTLAACVEG</sequence>
<dbReference type="InterPro" id="IPR032711">
    <property type="entry name" value="SoxY"/>
</dbReference>
<dbReference type="InterPro" id="IPR030997">
    <property type="entry name" value="SoxY_para_1"/>
</dbReference>
<dbReference type="AlphaFoldDB" id="A0A509EK60"/>
<protein>
    <recommendedName>
        <fullName evidence="1">Ig-like SoxY domain-containing protein</fullName>
    </recommendedName>
</protein>
<dbReference type="InterPro" id="IPR038162">
    <property type="entry name" value="SoxY_sf"/>
</dbReference>
<organism evidence="2 3">
    <name type="scientific">Methylobacterium symbioticum</name>
    <dbReference type="NCBI Taxonomy" id="2584084"/>
    <lineage>
        <taxon>Bacteria</taxon>
        <taxon>Pseudomonadati</taxon>
        <taxon>Pseudomonadota</taxon>
        <taxon>Alphaproteobacteria</taxon>
        <taxon>Hyphomicrobiales</taxon>
        <taxon>Methylobacteriaceae</taxon>
        <taxon>Methylobacterium</taxon>
    </lineage>
</organism>
<dbReference type="PROSITE" id="PS51318">
    <property type="entry name" value="TAT"/>
    <property type="match status" value="1"/>
</dbReference>
<dbReference type="Pfam" id="PF13501">
    <property type="entry name" value="SoxY"/>
    <property type="match status" value="1"/>
</dbReference>
<reference evidence="2 3" key="1">
    <citation type="submission" date="2019-06" db="EMBL/GenBank/DDBJ databases">
        <authorList>
            <person name="Rodrigo-Torres L."/>
            <person name="Arahal R. D."/>
            <person name="Lucena T."/>
        </authorList>
    </citation>
    <scope>NUCLEOTIDE SEQUENCE [LARGE SCALE GENOMIC DNA]</scope>
    <source>
        <strain evidence="2 3">SB0023/3</strain>
    </source>
</reference>
<name>A0A509EK60_9HYPH</name>
<dbReference type="NCBIfam" id="TIGR04487">
    <property type="entry name" value="SoxY_para_1"/>
    <property type="match status" value="1"/>
</dbReference>
<evidence type="ECO:0000313" key="2">
    <source>
        <dbReference type="EMBL" id="VUD74548.1"/>
    </source>
</evidence>
<dbReference type="Gene3D" id="2.60.40.2470">
    <property type="entry name" value="SoxY domain"/>
    <property type="match status" value="1"/>
</dbReference>
<gene>
    <name evidence="2" type="ORF">MET9862_05180</name>
</gene>
<feature type="domain" description="Ig-like SoxY" evidence="1">
    <location>
        <begin position="39"/>
        <end position="147"/>
    </location>
</feature>
<dbReference type="Proteomes" id="UP000410984">
    <property type="component" value="Unassembled WGS sequence"/>
</dbReference>
<dbReference type="PIRSF" id="PIRSF010312">
    <property type="entry name" value="Sulphur_oxidation_SoxY"/>
    <property type="match status" value="1"/>
</dbReference>